<protein>
    <submittedName>
        <fullName evidence="4">Type IV pilus twitching motility protein PilT</fullName>
    </submittedName>
</protein>
<dbReference type="InterPro" id="IPR006321">
    <property type="entry name" value="PilT/PilU"/>
</dbReference>
<dbReference type="GO" id="GO:0005524">
    <property type="term" value="F:ATP binding"/>
    <property type="evidence" value="ECO:0007669"/>
    <property type="project" value="InterPro"/>
</dbReference>
<keyword evidence="5" id="KW-1185">Reference proteome</keyword>
<dbReference type="Pfam" id="PF00437">
    <property type="entry name" value="T2SSE"/>
    <property type="match status" value="1"/>
</dbReference>
<dbReference type="PROSITE" id="PS00662">
    <property type="entry name" value="T2SP_E"/>
    <property type="match status" value="1"/>
</dbReference>
<dbReference type="AlphaFoldDB" id="A0A3L6ZW81"/>
<feature type="region of interest" description="Disordered" evidence="2">
    <location>
        <begin position="412"/>
        <end position="435"/>
    </location>
</feature>
<dbReference type="PANTHER" id="PTHR30486">
    <property type="entry name" value="TWITCHING MOTILITY PROTEIN PILT"/>
    <property type="match status" value="1"/>
</dbReference>
<feature type="region of interest" description="Disordered" evidence="2">
    <location>
        <begin position="1"/>
        <end position="48"/>
    </location>
</feature>
<dbReference type="Gene3D" id="3.40.50.300">
    <property type="entry name" value="P-loop containing nucleotide triphosphate hydrolases"/>
    <property type="match status" value="1"/>
</dbReference>
<evidence type="ECO:0000313" key="5">
    <source>
        <dbReference type="Proteomes" id="UP000270299"/>
    </source>
</evidence>
<evidence type="ECO:0000313" key="4">
    <source>
        <dbReference type="EMBL" id="RLP72157.1"/>
    </source>
</evidence>
<comment type="similarity">
    <text evidence="1">Belongs to the GSP E family.</text>
</comment>
<dbReference type="InterPro" id="IPR003593">
    <property type="entry name" value="AAA+_ATPase"/>
</dbReference>
<proteinExistence type="inferred from homology"/>
<evidence type="ECO:0000259" key="3">
    <source>
        <dbReference type="PROSITE" id="PS00662"/>
    </source>
</evidence>
<evidence type="ECO:0000256" key="2">
    <source>
        <dbReference type="SAM" id="MobiDB-lite"/>
    </source>
</evidence>
<accession>A0A3L6ZW81</accession>
<dbReference type="CDD" id="cd01131">
    <property type="entry name" value="PilT"/>
    <property type="match status" value="1"/>
</dbReference>
<feature type="compositionally biased region" description="Polar residues" evidence="2">
    <location>
        <begin position="412"/>
        <end position="422"/>
    </location>
</feature>
<evidence type="ECO:0000256" key="1">
    <source>
        <dbReference type="ARBA" id="ARBA00006611"/>
    </source>
</evidence>
<dbReference type="GO" id="GO:0016887">
    <property type="term" value="F:ATP hydrolysis activity"/>
    <property type="evidence" value="ECO:0007669"/>
    <property type="project" value="InterPro"/>
</dbReference>
<dbReference type="InterPro" id="IPR050921">
    <property type="entry name" value="T4SS_GSP_E_ATPase"/>
</dbReference>
<sequence length="435" mass="47105">MAYAAPTPSVAAYPDPTGQPMSRSELNRLAQEAAASAGRSSYGQAEPEPAELHEISLAEALHTVVRLGASDLHVTADAPPMVRVNGGLRAIDGAAPWSREKMTAELAAIVNDKQRELFYEVLELDFAHTLTEESRFRVNYYMQRGVIGAAFRLIPTEIKRLSDLGVPDSVSRFAALPRGLVLVTGPTGSGKSTTLAGLIDLVNRTRADHIVTVEDPIEFMHKNQKSIVNQREVGADTHSFANALKHVLRQDPDVILIGELRDLETISVALTAAETGHLVFATLHTQDAAQTIDRVIDVFPSHQQDQVRVQLAGTLQGVVSQTLVPKASGSGRVVATEVMVITPALSNLIREGKTYQILSAMQAGKELGMHTMDQHLAELVNSGRVTRQAAEAKAHDPEGFTRMLNGVQSPTEQSTRAMQQSGIDFGDTYSARLER</sequence>
<dbReference type="Gene3D" id="3.30.450.90">
    <property type="match status" value="1"/>
</dbReference>
<organism evidence="4 5">
    <name type="scientific">Mycetocola manganoxydans</name>
    <dbReference type="NCBI Taxonomy" id="699879"/>
    <lineage>
        <taxon>Bacteria</taxon>
        <taxon>Bacillati</taxon>
        <taxon>Actinomycetota</taxon>
        <taxon>Actinomycetes</taxon>
        <taxon>Micrococcales</taxon>
        <taxon>Microbacteriaceae</taxon>
        <taxon>Mycetocola</taxon>
    </lineage>
</organism>
<dbReference type="SUPFAM" id="SSF52540">
    <property type="entry name" value="P-loop containing nucleoside triphosphate hydrolases"/>
    <property type="match status" value="1"/>
</dbReference>
<dbReference type="InterPro" id="IPR027417">
    <property type="entry name" value="P-loop_NTPase"/>
</dbReference>
<gene>
    <name evidence="4" type="ORF">D9V29_05730</name>
</gene>
<feature type="domain" description="Bacterial type II secretion system protein E" evidence="3">
    <location>
        <begin position="248"/>
        <end position="262"/>
    </location>
</feature>
<name>A0A3L6ZW81_9MICO</name>
<dbReference type="EMBL" id="RCUV01000006">
    <property type="protein sequence ID" value="RLP72157.1"/>
    <property type="molecule type" value="Genomic_DNA"/>
</dbReference>
<dbReference type="Proteomes" id="UP000270299">
    <property type="component" value="Unassembled WGS sequence"/>
</dbReference>
<dbReference type="OrthoDB" id="9805147at2"/>
<dbReference type="InterPro" id="IPR001482">
    <property type="entry name" value="T2SS/T4SS_dom"/>
</dbReference>
<dbReference type="NCBIfam" id="TIGR01420">
    <property type="entry name" value="pilT_fam"/>
    <property type="match status" value="1"/>
</dbReference>
<dbReference type="SMART" id="SM00382">
    <property type="entry name" value="AAA"/>
    <property type="match status" value="1"/>
</dbReference>
<comment type="caution">
    <text evidence="4">The sequence shown here is derived from an EMBL/GenBank/DDBJ whole genome shotgun (WGS) entry which is preliminary data.</text>
</comment>
<reference evidence="4 5" key="1">
    <citation type="submission" date="2018-10" db="EMBL/GenBank/DDBJ databases">
        <authorList>
            <person name="Li J."/>
        </authorList>
    </citation>
    <scope>NUCLEOTIDE SEQUENCE [LARGE SCALE GENOMIC DNA]</scope>
    <source>
        <strain evidence="4 5">CCTCC AB209002</strain>
    </source>
</reference>